<dbReference type="Gene3D" id="3.40.50.450">
    <property type="match status" value="1"/>
</dbReference>
<evidence type="ECO:0000313" key="5">
    <source>
        <dbReference type="Proteomes" id="UP001241758"/>
    </source>
</evidence>
<evidence type="ECO:0000256" key="2">
    <source>
        <dbReference type="SAM" id="MobiDB-lite"/>
    </source>
</evidence>
<reference evidence="4 5" key="1">
    <citation type="submission" date="2023-05" db="EMBL/GenBank/DDBJ databases">
        <title>Actinoplanes sp. NEAU-A12 genome sequencing.</title>
        <authorList>
            <person name="Wang Z.-S."/>
        </authorList>
    </citation>
    <scope>NUCLEOTIDE SEQUENCE [LARGE SCALE GENOMIC DNA]</scope>
    <source>
        <strain evidence="4 5">NEAU-A12</strain>
    </source>
</reference>
<dbReference type="NCBIfam" id="TIGR00732">
    <property type="entry name" value="dprA"/>
    <property type="match status" value="1"/>
</dbReference>
<dbReference type="PANTHER" id="PTHR43022">
    <property type="entry name" value="PROTEIN SMF"/>
    <property type="match status" value="1"/>
</dbReference>
<feature type="region of interest" description="Disordered" evidence="2">
    <location>
        <begin position="392"/>
        <end position="453"/>
    </location>
</feature>
<accession>A0ABT6WD11</accession>
<dbReference type="PANTHER" id="PTHR43022:SF1">
    <property type="entry name" value="PROTEIN SMF"/>
    <property type="match status" value="1"/>
</dbReference>
<comment type="similarity">
    <text evidence="1">Belongs to the DprA/Smf family.</text>
</comment>
<feature type="domain" description="Smf/DprA SLOG" evidence="3">
    <location>
        <begin position="88"/>
        <end position="313"/>
    </location>
</feature>
<dbReference type="Pfam" id="PF02481">
    <property type="entry name" value="DNA_processg_A"/>
    <property type="match status" value="1"/>
</dbReference>
<name>A0ABT6WD11_9ACTN</name>
<dbReference type="EMBL" id="JASCTH010000002">
    <property type="protein sequence ID" value="MDI6097616.1"/>
    <property type="molecule type" value="Genomic_DNA"/>
</dbReference>
<dbReference type="SUPFAM" id="SSF46785">
    <property type="entry name" value="Winged helix' DNA-binding domain"/>
    <property type="match status" value="1"/>
</dbReference>
<evidence type="ECO:0000256" key="1">
    <source>
        <dbReference type="ARBA" id="ARBA00006525"/>
    </source>
</evidence>
<gene>
    <name evidence="4" type="primary">dprA</name>
    <name evidence="4" type="ORF">QLQ12_03245</name>
</gene>
<evidence type="ECO:0000259" key="3">
    <source>
        <dbReference type="Pfam" id="PF02481"/>
    </source>
</evidence>
<feature type="compositionally biased region" description="Basic and acidic residues" evidence="2">
    <location>
        <begin position="402"/>
        <end position="419"/>
    </location>
</feature>
<proteinExistence type="inferred from homology"/>
<keyword evidence="5" id="KW-1185">Reference proteome</keyword>
<dbReference type="RefSeq" id="WP_282757014.1">
    <property type="nucleotide sequence ID" value="NZ_JASCTH010000002.1"/>
</dbReference>
<dbReference type="SUPFAM" id="SSF102405">
    <property type="entry name" value="MCP/YpsA-like"/>
    <property type="match status" value="1"/>
</dbReference>
<dbReference type="InterPro" id="IPR057666">
    <property type="entry name" value="DrpA_SLOG"/>
</dbReference>
<dbReference type="InterPro" id="IPR036390">
    <property type="entry name" value="WH_DNA-bd_sf"/>
</dbReference>
<organism evidence="4 5">
    <name type="scientific">Actinoplanes sandaracinus</name>
    <dbReference type="NCBI Taxonomy" id="3045177"/>
    <lineage>
        <taxon>Bacteria</taxon>
        <taxon>Bacillati</taxon>
        <taxon>Actinomycetota</taxon>
        <taxon>Actinomycetes</taxon>
        <taxon>Micromonosporales</taxon>
        <taxon>Micromonosporaceae</taxon>
        <taxon>Actinoplanes</taxon>
    </lineage>
</organism>
<sequence>MSGPLRVGGEADRAARVALTWLAEPGNRAVWTLVEQSGAPATLDLLLSGDLPDTRLRAAVAARATAGDARRIAEISLRRADRLGARLVVPSDEEWPDRIADLATLEMDTGGRINQDTRPPLCFWVRGAWPLGETLDRSVAIVGARAATSYGTHVTTDMSYSVSRDGWTVLSGGAFGIDAAAHRGALAAGGRTVAVLACGVDRPYPAGNSALFDRIADTGLLVSEWPIGAEPLRHRFLIRNRVIAAATAGTVVVEAAARSGATQTMSRVLALNRPAMVVPGPVTSAMSVGCHEILRSSPAARVVTNADEVLEEVGRIGEYLTEPPRGPEHRRDQLDEEAALVLEALPPNGSSTPEQLAAEARLGLRTVLRRLSLLETAGLVVRTADGVSLARNLAPGRTPRSAADRTPHSVADRTPRSDPGRVPGSAPGREPGPTSGSASDRVPEPGRNRHDAD</sequence>
<dbReference type="InterPro" id="IPR003488">
    <property type="entry name" value="DprA"/>
</dbReference>
<protein>
    <submittedName>
        <fullName evidence="4">DNA-processing protein DprA</fullName>
    </submittedName>
</protein>
<feature type="compositionally biased region" description="Basic and acidic residues" evidence="2">
    <location>
        <begin position="441"/>
        <end position="453"/>
    </location>
</feature>
<comment type="caution">
    <text evidence="4">The sequence shown here is derived from an EMBL/GenBank/DDBJ whole genome shotgun (WGS) entry which is preliminary data.</text>
</comment>
<dbReference type="Proteomes" id="UP001241758">
    <property type="component" value="Unassembled WGS sequence"/>
</dbReference>
<evidence type="ECO:0000313" key="4">
    <source>
        <dbReference type="EMBL" id="MDI6097616.1"/>
    </source>
</evidence>